<name>A0A4R6TQS1_9BACI</name>
<dbReference type="RefSeq" id="WP_133582003.1">
    <property type="nucleotide sequence ID" value="NZ_SNYJ01000022.1"/>
</dbReference>
<keyword evidence="2" id="KW-1185">Reference proteome</keyword>
<dbReference type="AlphaFoldDB" id="A0A4R6TQS1"/>
<sequence length="97" mass="11516">MILRVIMPEHNDNGKVLELFDDIGANRLPCVGEHIVIKTYVNEEYERAVFKVKNVYHEYEQSASEGSLNMKKVVYVEVEPNFSHFRYWEQEHKEIQS</sequence>
<reference evidence="1 2" key="1">
    <citation type="submission" date="2019-03" db="EMBL/GenBank/DDBJ databases">
        <title>Genomic Encyclopedia of Type Strains, Phase IV (KMG-IV): sequencing the most valuable type-strain genomes for metagenomic binning, comparative biology and taxonomic classification.</title>
        <authorList>
            <person name="Goeker M."/>
        </authorList>
    </citation>
    <scope>NUCLEOTIDE SEQUENCE [LARGE SCALE GENOMIC DNA]</scope>
    <source>
        <strain evidence="1 2">DSM 28697</strain>
    </source>
</reference>
<proteinExistence type="predicted"/>
<dbReference type="EMBL" id="SNYJ01000022">
    <property type="protein sequence ID" value="TDQ35299.1"/>
    <property type="molecule type" value="Genomic_DNA"/>
</dbReference>
<evidence type="ECO:0000313" key="1">
    <source>
        <dbReference type="EMBL" id="TDQ35299.1"/>
    </source>
</evidence>
<protein>
    <submittedName>
        <fullName evidence="1">Uncharacterized protein</fullName>
    </submittedName>
</protein>
<comment type="caution">
    <text evidence="1">The sequence shown here is derived from an EMBL/GenBank/DDBJ whole genome shotgun (WGS) entry which is preliminary data.</text>
</comment>
<gene>
    <name evidence="1" type="ORF">EV213_12286</name>
</gene>
<evidence type="ECO:0000313" key="2">
    <source>
        <dbReference type="Proteomes" id="UP000295632"/>
    </source>
</evidence>
<organism evidence="1 2">
    <name type="scientific">Aureibacillus halotolerans</name>
    <dbReference type="NCBI Taxonomy" id="1508390"/>
    <lineage>
        <taxon>Bacteria</taxon>
        <taxon>Bacillati</taxon>
        <taxon>Bacillota</taxon>
        <taxon>Bacilli</taxon>
        <taxon>Bacillales</taxon>
        <taxon>Bacillaceae</taxon>
        <taxon>Aureibacillus</taxon>
    </lineage>
</organism>
<dbReference type="Proteomes" id="UP000295632">
    <property type="component" value="Unassembled WGS sequence"/>
</dbReference>
<accession>A0A4R6TQS1</accession>